<dbReference type="EMBL" id="BTRK01000006">
    <property type="protein sequence ID" value="GMR60244.1"/>
    <property type="molecule type" value="Genomic_DNA"/>
</dbReference>
<feature type="non-terminal residue" evidence="2">
    <location>
        <position position="188"/>
    </location>
</feature>
<evidence type="ECO:0000256" key="1">
    <source>
        <dbReference type="SAM" id="Phobius"/>
    </source>
</evidence>
<feature type="transmembrane region" description="Helical" evidence="1">
    <location>
        <begin position="150"/>
        <end position="177"/>
    </location>
</feature>
<feature type="transmembrane region" description="Helical" evidence="1">
    <location>
        <begin position="25"/>
        <end position="45"/>
    </location>
</feature>
<protein>
    <submittedName>
        <fullName evidence="2">Uncharacterized protein</fullName>
    </submittedName>
</protein>
<sequence length="188" mass="21279">VKISYRPIEPKCCCCKVSSFLKSTYVSIIVLSLCTLAWAAIAFFFHSSSSSSSFEQLLYSAYYANEKPYLPMLLHEENDLKLFDLFTSLSGILAGLTIFIALLRPNNCTLSFARIYMLVPMCLMTIQNLHFVSGAYGVPLNETSEQLGLVIVMVFLTLFVINFFTILNLLFSFILLCRLPTSPFFQRL</sequence>
<name>A0AAN5DBV7_9BILA</name>
<keyword evidence="1" id="KW-0812">Transmembrane</keyword>
<keyword evidence="1" id="KW-0472">Membrane</keyword>
<proteinExistence type="predicted"/>
<dbReference type="AlphaFoldDB" id="A0AAN5DBV7"/>
<comment type="caution">
    <text evidence="2">The sequence shown here is derived from an EMBL/GenBank/DDBJ whole genome shotgun (WGS) entry which is preliminary data.</text>
</comment>
<feature type="transmembrane region" description="Helical" evidence="1">
    <location>
        <begin position="82"/>
        <end position="103"/>
    </location>
</feature>
<keyword evidence="1" id="KW-1133">Transmembrane helix</keyword>
<dbReference type="Proteomes" id="UP001328107">
    <property type="component" value="Unassembled WGS sequence"/>
</dbReference>
<organism evidence="2 3">
    <name type="scientific">Pristionchus mayeri</name>
    <dbReference type="NCBI Taxonomy" id="1317129"/>
    <lineage>
        <taxon>Eukaryota</taxon>
        <taxon>Metazoa</taxon>
        <taxon>Ecdysozoa</taxon>
        <taxon>Nematoda</taxon>
        <taxon>Chromadorea</taxon>
        <taxon>Rhabditida</taxon>
        <taxon>Rhabditina</taxon>
        <taxon>Diplogasteromorpha</taxon>
        <taxon>Diplogasteroidea</taxon>
        <taxon>Neodiplogasteridae</taxon>
        <taxon>Pristionchus</taxon>
    </lineage>
</organism>
<feature type="transmembrane region" description="Helical" evidence="1">
    <location>
        <begin position="115"/>
        <end position="138"/>
    </location>
</feature>
<keyword evidence="3" id="KW-1185">Reference proteome</keyword>
<reference evidence="3" key="1">
    <citation type="submission" date="2022-10" db="EMBL/GenBank/DDBJ databases">
        <title>Genome assembly of Pristionchus species.</title>
        <authorList>
            <person name="Yoshida K."/>
            <person name="Sommer R.J."/>
        </authorList>
    </citation>
    <scope>NUCLEOTIDE SEQUENCE [LARGE SCALE GENOMIC DNA]</scope>
    <source>
        <strain evidence="3">RS5460</strain>
    </source>
</reference>
<accession>A0AAN5DBV7</accession>
<feature type="non-terminal residue" evidence="2">
    <location>
        <position position="1"/>
    </location>
</feature>
<evidence type="ECO:0000313" key="2">
    <source>
        <dbReference type="EMBL" id="GMR60244.1"/>
    </source>
</evidence>
<gene>
    <name evidence="2" type="ORF">PMAYCL1PPCAC_30439</name>
</gene>
<evidence type="ECO:0000313" key="3">
    <source>
        <dbReference type="Proteomes" id="UP001328107"/>
    </source>
</evidence>